<feature type="domain" description="Fibronectin type-III" evidence="2">
    <location>
        <begin position="232"/>
        <end position="322"/>
    </location>
</feature>
<dbReference type="PANTHER" id="PTHR47135:SF3">
    <property type="entry name" value="FIBRONECTIN TYPE-III DOMAIN-CONTAINING PROTEIN"/>
    <property type="match status" value="1"/>
</dbReference>
<feature type="domain" description="Fibronectin type-III" evidence="2">
    <location>
        <begin position="142"/>
        <end position="231"/>
    </location>
</feature>
<evidence type="ECO:0000256" key="1">
    <source>
        <dbReference type="SAM" id="SignalP"/>
    </source>
</evidence>
<sequence>MWLMMFGLLFGSLPAYAAEGPIAPGLLRWVPGQTATGSQYAVTDGNWQTYATVSGDAIVWNFDRPVDVNGFVFYADSPDAQLYLFDVYGVGVAASGASTTVPTAPFPIEVSKVKSVRVTAANPGQPVRVYEMDIYGSLSHIIPNTPTGLKAVGGDRNVKLEWNAEPNATGYKVKRSTYGGPYSVIQTVYGATKYEDHSVMNGYSYSYVVSAFNEFGESAPSAQVYTYPMLPPPVTPTHLTAVAGDSQVLLQWETVTGAVYYNVKRAEQPGNTYTTVAQTVYGYYTDNSAENGRTYSYIVSALNGSGESYPSGPVTATPVAAAPDRALLVLTMTDRLMKEYDLSAAEANAFVLWYTQRSGGQGPAVYVLDRHDNNRGPFASRKDYVTFDSIISFEVNAYTRR</sequence>
<name>A0A3B0CKQ6_9BACL</name>
<dbReference type="Gene3D" id="2.60.40.10">
    <property type="entry name" value="Immunoglobulins"/>
    <property type="match status" value="2"/>
</dbReference>
<feature type="chain" id="PRO_5017223710" description="Fibronectin type-III domain-containing protein" evidence="1">
    <location>
        <begin position="18"/>
        <end position="401"/>
    </location>
</feature>
<dbReference type="PANTHER" id="PTHR47135">
    <property type="entry name" value="FIBRONECTIN TYPE III DOMAIN-CONTAINING PROTEIN 7"/>
    <property type="match status" value="1"/>
</dbReference>
<dbReference type="EMBL" id="RBAH01000007">
    <property type="protein sequence ID" value="RKN84596.1"/>
    <property type="molecule type" value="Genomic_DNA"/>
</dbReference>
<dbReference type="InterPro" id="IPR013783">
    <property type="entry name" value="Ig-like_fold"/>
</dbReference>
<protein>
    <recommendedName>
        <fullName evidence="2">Fibronectin type-III domain-containing protein</fullName>
    </recommendedName>
</protein>
<keyword evidence="4" id="KW-1185">Reference proteome</keyword>
<evidence type="ECO:0000259" key="2">
    <source>
        <dbReference type="PROSITE" id="PS50853"/>
    </source>
</evidence>
<reference evidence="3 4" key="1">
    <citation type="journal article" date="2007" name="Int. J. Syst. Evol. Microbiol.">
        <title>Paenibacillus ginsengarvi sp. nov., isolated from soil from ginseng cultivation.</title>
        <authorList>
            <person name="Yoon M.H."/>
            <person name="Ten L.N."/>
            <person name="Im W.T."/>
        </authorList>
    </citation>
    <scope>NUCLEOTIDE SEQUENCE [LARGE SCALE GENOMIC DNA]</scope>
    <source>
        <strain evidence="3 4">KCTC 13059</strain>
    </source>
</reference>
<proteinExistence type="predicted"/>
<accession>A0A3B0CKQ6</accession>
<dbReference type="SMART" id="SM00060">
    <property type="entry name" value="FN3"/>
    <property type="match status" value="2"/>
</dbReference>
<feature type="signal peptide" evidence="1">
    <location>
        <begin position="1"/>
        <end position="17"/>
    </location>
</feature>
<organism evidence="3 4">
    <name type="scientific">Paenibacillus ginsengarvi</name>
    <dbReference type="NCBI Taxonomy" id="400777"/>
    <lineage>
        <taxon>Bacteria</taxon>
        <taxon>Bacillati</taxon>
        <taxon>Bacillota</taxon>
        <taxon>Bacilli</taxon>
        <taxon>Bacillales</taxon>
        <taxon>Paenibacillaceae</taxon>
        <taxon>Paenibacillus</taxon>
    </lineage>
</organism>
<comment type="caution">
    <text evidence="3">The sequence shown here is derived from an EMBL/GenBank/DDBJ whole genome shotgun (WGS) entry which is preliminary data.</text>
</comment>
<evidence type="ECO:0000313" key="4">
    <source>
        <dbReference type="Proteomes" id="UP000282311"/>
    </source>
</evidence>
<gene>
    <name evidence="3" type="ORF">D7M11_11410</name>
</gene>
<evidence type="ECO:0000313" key="3">
    <source>
        <dbReference type="EMBL" id="RKN84596.1"/>
    </source>
</evidence>
<dbReference type="PROSITE" id="PS50853">
    <property type="entry name" value="FN3"/>
    <property type="match status" value="2"/>
</dbReference>
<dbReference type="Proteomes" id="UP000282311">
    <property type="component" value="Unassembled WGS sequence"/>
</dbReference>
<dbReference type="InterPro" id="IPR003961">
    <property type="entry name" value="FN3_dom"/>
</dbReference>
<keyword evidence="1" id="KW-0732">Signal</keyword>
<dbReference type="CDD" id="cd00063">
    <property type="entry name" value="FN3"/>
    <property type="match status" value="2"/>
</dbReference>
<dbReference type="SUPFAM" id="SSF49265">
    <property type="entry name" value="Fibronectin type III"/>
    <property type="match status" value="1"/>
</dbReference>
<dbReference type="AlphaFoldDB" id="A0A3B0CKQ6"/>
<dbReference type="InterPro" id="IPR036116">
    <property type="entry name" value="FN3_sf"/>
</dbReference>